<dbReference type="OrthoDB" id="6105938at2759"/>
<evidence type="ECO:0000313" key="1">
    <source>
        <dbReference type="EMBL" id="CAB4036687.1"/>
    </source>
</evidence>
<dbReference type="AlphaFoldDB" id="A0A6S7JXY4"/>
<comment type="caution">
    <text evidence="1">The sequence shown here is derived from an EMBL/GenBank/DDBJ whole genome shotgun (WGS) entry which is preliminary data.</text>
</comment>
<dbReference type="Gene3D" id="1.20.120.340">
    <property type="entry name" value="Flagellar protein FliS"/>
    <property type="match status" value="1"/>
</dbReference>
<keyword evidence="2" id="KW-1185">Reference proteome</keyword>
<accession>A0A6S7JXY4</accession>
<sequence length="165" mass="19237">ELSCTHCMVLTHIKQNHSCVSVEEVAEKHREILESSCATLDEKLFEGKKALNNISGVMKSLEENASATKEKIVEQAKIIVKVVSDQLVERTKEMCGEVDEIYDELHTELSRQHDEVKEYVDKVQGSFSRKERFFDIMVYYSKGFIDYISLMRENSYWRKITDILY</sequence>
<organism evidence="1 2">
    <name type="scientific">Paramuricea clavata</name>
    <name type="common">Red gorgonian</name>
    <name type="synonym">Violescent sea-whip</name>
    <dbReference type="NCBI Taxonomy" id="317549"/>
    <lineage>
        <taxon>Eukaryota</taxon>
        <taxon>Metazoa</taxon>
        <taxon>Cnidaria</taxon>
        <taxon>Anthozoa</taxon>
        <taxon>Octocorallia</taxon>
        <taxon>Malacalcyonacea</taxon>
        <taxon>Plexauridae</taxon>
        <taxon>Paramuricea</taxon>
    </lineage>
</organism>
<dbReference type="PANTHER" id="PTHR25462">
    <property type="entry name" value="BONUS, ISOFORM C-RELATED"/>
    <property type="match status" value="1"/>
</dbReference>
<name>A0A6S7JXY4_PARCT</name>
<dbReference type="PANTHER" id="PTHR25462:SF296">
    <property type="entry name" value="MEIOTIC P26, ISOFORM F"/>
    <property type="match status" value="1"/>
</dbReference>
<feature type="non-terminal residue" evidence="1">
    <location>
        <position position="1"/>
    </location>
</feature>
<proteinExistence type="predicted"/>
<protein>
    <submittedName>
        <fullName evidence="1">Uncharacterized protein</fullName>
    </submittedName>
</protein>
<dbReference type="EMBL" id="CACRXK020022299">
    <property type="protein sequence ID" value="CAB4036687.1"/>
    <property type="molecule type" value="Genomic_DNA"/>
</dbReference>
<gene>
    <name evidence="1" type="ORF">PACLA_8A083636</name>
</gene>
<dbReference type="InterPro" id="IPR047153">
    <property type="entry name" value="TRIM45/56/19-like"/>
</dbReference>
<evidence type="ECO:0000313" key="2">
    <source>
        <dbReference type="Proteomes" id="UP001152795"/>
    </source>
</evidence>
<reference evidence="1" key="1">
    <citation type="submission" date="2020-04" db="EMBL/GenBank/DDBJ databases">
        <authorList>
            <person name="Alioto T."/>
            <person name="Alioto T."/>
            <person name="Gomez Garrido J."/>
        </authorList>
    </citation>
    <scope>NUCLEOTIDE SEQUENCE</scope>
    <source>
        <strain evidence="1">A484AB</strain>
    </source>
</reference>
<dbReference type="Proteomes" id="UP001152795">
    <property type="component" value="Unassembled WGS sequence"/>
</dbReference>